<proteinExistence type="predicted"/>
<keyword evidence="1" id="KW-1133">Transmembrane helix</keyword>
<protein>
    <submittedName>
        <fullName evidence="2">Uncharacterized protein</fullName>
    </submittedName>
</protein>
<evidence type="ECO:0000313" key="2">
    <source>
        <dbReference type="EMBL" id="KKP45061.1"/>
    </source>
</evidence>
<gene>
    <name evidence="2" type="ORF">UR35_C0003G0003</name>
</gene>
<dbReference type="STRING" id="1618566.UR35_C0003G0003"/>
<name>A0A0G0A1P0_9BACT</name>
<evidence type="ECO:0000313" key="3">
    <source>
        <dbReference type="Proteomes" id="UP000034778"/>
    </source>
</evidence>
<accession>A0A0G0A1P0</accession>
<comment type="caution">
    <text evidence="2">The sequence shown here is derived from an EMBL/GenBank/DDBJ whole genome shotgun (WGS) entry which is preliminary data.</text>
</comment>
<keyword evidence="1" id="KW-0472">Membrane</keyword>
<dbReference type="Proteomes" id="UP000034778">
    <property type="component" value="Unassembled WGS sequence"/>
</dbReference>
<dbReference type="AlphaFoldDB" id="A0A0G0A1P0"/>
<dbReference type="EMBL" id="LBOW01000003">
    <property type="protein sequence ID" value="KKP45061.1"/>
    <property type="molecule type" value="Genomic_DNA"/>
</dbReference>
<sequence>MATSNIEPPLVDVKVTNPVTYLRRWWEKVIGNEGMEVKITIRPLTTVVALVILGTIVFGIGNIESDASPTSSPSSTIISSWKETAFTGKLQLSLTTNKYFLITTSSEAITLDVPDNLDLLTLVGKRIFAIGQYNKTERLLKVFDVKDLEVLSKTPVPIPTIEPTPSATPIATDTIETQ</sequence>
<organism evidence="2 3">
    <name type="scientific">Candidatus Woesebacteria bacterium GW2011_GWB1_33_22</name>
    <dbReference type="NCBI Taxonomy" id="1618566"/>
    <lineage>
        <taxon>Bacteria</taxon>
        <taxon>Candidatus Woeseibacteriota</taxon>
    </lineage>
</organism>
<feature type="transmembrane region" description="Helical" evidence="1">
    <location>
        <begin position="44"/>
        <end position="63"/>
    </location>
</feature>
<reference evidence="2 3" key="1">
    <citation type="journal article" date="2015" name="Nature">
        <title>rRNA introns, odd ribosomes, and small enigmatic genomes across a large radiation of phyla.</title>
        <authorList>
            <person name="Brown C.T."/>
            <person name="Hug L.A."/>
            <person name="Thomas B.C."/>
            <person name="Sharon I."/>
            <person name="Castelle C.J."/>
            <person name="Singh A."/>
            <person name="Wilkins M.J."/>
            <person name="Williams K.H."/>
            <person name="Banfield J.F."/>
        </authorList>
    </citation>
    <scope>NUCLEOTIDE SEQUENCE [LARGE SCALE GENOMIC DNA]</scope>
</reference>
<evidence type="ECO:0000256" key="1">
    <source>
        <dbReference type="SAM" id="Phobius"/>
    </source>
</evidence>
<keyword evidence="1" id="KW-0812">Transmembrane</keyword>